<evidence type="ECO:0000256" key="7">
    <source>
        <dbReference type="ARBA" id="ARBA00023145"/>
    </source>
</evidence>
<evidence type="ECO:0000256" key="12">
    <source>
        <dbReference type="HAMAP-Rule" id="MF_00662"/>
    </source>
</evidence>
<feature type="chain" id="PRO_5044940226" description="Phosphatidylserine decarboxylase beta chain" evidence="12">
    <location>
        <begin position="1"/>
        <end position="246"/>
    </location>
</feature>
<dbReference type="PANTHER" id="PTHR10067:SF6">
    <property type="entry name" value="PHOSPHATIDYLSERINE DECARBOXYLASE PROENZYME, MITOCHONDRIAL"/>
    <property type="match status" value="1"/>
</dbReference>
<feature type="chain" id="PRO_5044940225" description="Phosphatidylserine decarboxylase alpha chain" evidence="12">
    <location>
        <begin position="247"/>
        <end position="279"/>
    </location>
</feature>
<feature type="active site" description="Charge relay system; for autoendoproteolytic cleavage activity" evidence="12">
    <location>
        <position position="146"/>
    </location>
</feature>
<feature type="active site" description="Schiff-base intermediate with substrate; via pyruvic acid; for decarboxylase activity" evidence="12">
    <location>
        <position position="247"/>
    </location>
</feature>
<keyword evidence="9 12" id="KW-0456">Lyase</keyword>
<evidence type="ECO:0000256" key="10">
    <source>
        <dbReference type="ARBA" id="ARBA00023264"/>
    </source>
</evidence>
<comment type="pathway">
    <text evidence="12">Phospholipid metabolism; phosphatidylethanolamine biosynthesis; phosphatidylethanolamine from CDP-diacylglycerol: step 2/2.</text>
</comment>
<dbReference type="PANTHER" id="PTHR10067">
    <property type="entry name" value="PHOSPHATIDYLSERINE DECARBOXYLASE"/>
    <property type="match status" value="1"/>
</dbReference>
<keyword evidence="3 12" id="KW-0444">Lipid biosynthesis</keyword>
<keyword evidence="10 12" id="KW-1208">Phospholipid metabolism</keyword>
<dbReference type="NCBIfam" id="TIGR00163">
    <property type="entry name" value="PS_decarb"/>
    <property type="match status" value="1"/>
</dbReference>
<dbReference type="Pfam" id="PF02666">
    <property type="entry name" value="PS_Dcarbxylase"/>
    <property type="match status" value="1"/>
</dbReference>
<reference evidence="14" key="1">
    <citation type="journal article" date="2019" name="Int. J. Syst. Evol. Microbiol.">
        <title>The Global Catalogue of Microorganisms (GCM) 10K type strain sequencing project: providing services to taxonomists for standard genome sequencing and annotation.</title>
        <authorList>
            <consortium name="The Broad Institute Genomics Platform"/>
            <consortium name="The Broad Institute Genome Sequencing Center for Infectious Disease"/>
            <person name="Wu L."/>
            <person name="Ma J."/>
        </authorList>
    </citation>
    <scope>NUCLEOTIDE SEQUENCE [LARGE SCALE GENOMIC DNA]</scope>
    <source>
        <strain evidence="14">JCM 16914</strain>
    </source>
</reference>
<dbReference type="InterPro" id="IPR003817">
    <property type="entry name" value="PS_Dcarbxylase"/>
</dbReference>
<feature type="site" description="Cleavage (non-hydrolytic); by autocatalysis" evidence="12">
    <location>
        <begin position="246"/>
        <end position="247"/>
    </location>
</feature>
<dbReference type="EC" id="4.1.1.65" evidence="12"/>
<evidence type="ECO:0000256" key="6">
    <source>
        <dbReference type="ARBA" id="ARBA00023136"/>
    </source>
</evidence>
<organism evidence="13 14">
    <name type="scientific">Halomonas cibimaris</name>
    <dbReference type="NCBI Taxonomy" id="657012"/>
    <lineage>
        <taxon>Bacteria</taxon>
        <taxon>Pseudomonadati</taxon>
        <taxon>Pseudomonadota</taxon>
        <taxon>Gammaproteobacteria</taxon>
        <taxon>Oceanospirillales</taxon>
        <taxon>Halomonadaceae</taxon>
        <taxon>Halomonas</taxon>
    </lineage>
</organism>
<keyword evidence="14" id="KW-1185">Reference proteome</keyword>
<keyword evidence="5 12" id="KW-0443">Lipid metabolism</keyword>
<feature type="modified residue" description="Pyruvic acid (Ser); by autocatalysis" evidence="12">
    <location>
        <position position="247"/>
    </location>
</feature>
<comment type="similarity">
    <text evidence="12">Belongs to the phosphatidylserine decarboxylase family. PSD-B subfamily. Prokaryotic type I sub-subfamily.</text>
</comment>
<dbReference type="Proteomes" id="UP001500133">
    <property type="component" value="Unassembled WGS sequence"/>
</dbReference>
<comment type="function">
    <text evidence="12">Catalyzes the formation of phosphatidylethanolamine (PtdEtn) from phosphatidylserine (PtdSer).</text>
</comment>
<keyword evidence="4 12" id="KW-0210">Decarboxylase</keyword>
<keyword evidence="11 12" id="KW-0670">Pyruvate</keyword>
<evidence type="ECO:0000256" key="3">
    <source>
        <dbReference type="ARBA" id="ARBA00022516"/>
    </source>
</evidence>
<evidence type="ECO:0000256" key="9">
    <source>
        <dbReference type="ARBA" id="ARBA00023239"/>
    </source>
</evidence>
<evidence type="ECO:0000256" key="2">
    <source>
        <dbReference type="ARBA" id="ARBA00022475"/>
    </source>
</evidence>
<evidence type="ECO:0000256" key="1">
    <source>
        <dbReference type="ARBA" id="ARBA00005189"/>
    </source>
</evidence>
<comment type="caution">
    <text evidence="13">The sequence shown here is derived from an EMBL/GenBank/DDBJ whole genome shotgun (WGS) entry which is preliminary data.</text>
</comment>
<feature type="active site" description="Charge relay system; for autoendoproteolytic cleavage activity" evidence="12">
    <location>
        <position position="247"/>
    </location>
</feature>
<comment type="catalytic activity">
    <reaction evidence="12">
        <text>a 1,2-diacyl-sn-glycero-3-phospho-L-serine + H(+) = a 1,2-diacyl-sn-glycero-3-phosphoethanolamine + CO2</text>
        <dbReference type="Rhea" id="RHEA:20828"/>
        <dbReference type="ChEBI" id="CHEBI:15378"/>
        <dbReference type="ChEBI" id="CHEBI:16526"/>
        <dbReference type="ChEBI" id="CHEBI:57262"/>
        <dbReference type="ChEBI" id="CHEBI:64612"/>
        <dbReference type="EC" id="4.1.1.65"/>
    </reaction>
</comment>
<protein>
    <recommendedName>
        <fullName evidence="12">Phosphatidylserine decarboxylase proenzyme</fullName>
        <ecNumber evidence="12">4.1.1.65</ecNumber>
    </recommendedName>
    <component>
        <recommendedName>
            <fullName evidence="12">Phosphatidylserine decarboxylase alpha chain</fullName>
        </recommendedName>
    </component>
    <component>
        <recommendedName>
            <fullName evidence="12">Phosphatidylserine decarboxylase beta chain</fullName>
        </recommendedName>
    </component>
</protein>
<comment type="cofactor">
    <cofactor evidence="12">
        <name>pyruvate</name>
        <dbReference type="ChEBI" id="CHEBI:15361"/>
    </cofactor>
    <text evidence="12">Binds 1 pyruvoyl group covalently per subunit.</text>
</comment>
<sequence>MTLSQKAFALMQYPLPHRAISRLVGQLAECRAPGLKNALIRAFIQRFQVDMRQAQEPDYRAYATFNDFFTRALKDDARPVGEGVISPADGALSQFGRMAAGELVQAKGHRYSTRALLGGDAALADTFSGGSFATIYLSPRDYHRVHMPVTGTLRETIYVPGRLFSVNQATANHVPGLFARNERLACIFDTEHGPLAVVLVGAMIVAAIETVWAGQVTPLAGTPQRTRLDKPVTLAKGAELGRFKLGSTVVMCSAGAIDFSAFAAGAKVQMGETLGHAPS</sequence>
<keyword evidence="7 12" id="KW-0865">Zymogen</keyword>
<evidence type="ECO:0000313" key="14">
    <source>
        <dbReference type="Proteomes" id="UP001500133"/>
    </source>
</evidence>
<comment type="pathway">
    <text evidence="1">Lipid metabolism.</text>
</comment>
<dbReference type="HAMAP" id="MF_00662">
    <property type="entry name" value="PS_decarb_PSD_B_type1"/>
    <property type="match status" value="1"/>
</dbReference>
<evidence type="ECO:0000256" key="4">
    <source>
        <dbReference type="ARBA" id="ARBA00022793"/>
    </source>
</evidence>
<dbReference type="RefSeq" id="WP_344702136.1">
    <property type="nucleotide sequence ID" value="NZ_BAAAZT010000023.1"/>
</dbReference>
<proteinExistence type="inferred from homology"/>
<accession>A0ABP7LFL4</accession>
<evidence type="ECO:0000256" key="8">
    <source>
        <dbReference type="ARBA" id="ARBA00023209"/>
    </source>
</evidence>
<dbReference type="InterPro" id="IPR033177">
    <property type="entry name" value="PSD-B"/>
</dbReference>
<comment type="subunit">
    <text evidence="12">Heterodimer of a large membrane-associated beta subunit and a small pyruvoyl-containing alpha subunit.</text>
</comment>
<evidence type="ECO:0000256" key="5">
    <source>
        <dbReference type="ARBA" id="ARBA00023098"/>
    </source>
</evidence>
<feature type="active site" description="Charge relay system; for autoendoproteolytic cleavage activity" evidence="12">
    <location>
        <position position="89"/>
    </location>
</feature>
<evidence type="ECO:0000256" key="11">
    <source>
        <dbReference type="ARBA" id="ARBA00023317"/>
    </source>
</evidence>
<keyword evidence="2 12" id="KW-1003">Cell membrane</keyword>
<keyword evidence="6 12" id="KW-0472">Membrane</keyword>
<dbReference type="EMBL" id="BAAAZT010000023">
    <property type="protein sequence ID" value="GAA3898005.1"/>
    <property type="molecule type" value="Genomic_DNA"/>
</dbReference>
<gene>
    <name evidence="13" type="primary">asd_1</name>
    <name evidence="12" type="synonym">psd</name>
    <name evidence="13" type="ORF">GCM10022228_05840</name>
</gene>
<keyword evidence="8 12" id="KW-0594">Phospholipid biosynthesis</keyword>
<name>A0ABP7LFL4_9GAMM</name>
<comment type="subcellular location">
    <subcellularLocation>
        <location evidence="12">Cell membrane</location>
        <topology evidence="12">Peripheral membrane protein</topology>
    </subcellularLocation>
</comment>
<dbReference type="InterPro" id="IPR033178">
    <property type="entry name" value="PSD_type1_pro"/>
</dbReference>
<comment type="PTM">
    <text evidence="12">Is synthesized initially as an inactive proenzyme. Formation of the active enzyme involves a self-maturation process in which the active site pyruvoyl group is generated from an internal serine residue via an autocatalytic post-translational modification. Two non-identical subunits are generated from the proenzyme in this reaction, and the pyruvate is formed at the N-terminus of the alpha chain, which is derived from the carboxyl end of the proenzyme. The autoendoproteolytic cleavage occurs by a canonical serine protease mechanism, in which the side chain hydroxyl group of the serine supplies its oxygen atom to form the C-terminus of the beta chain, while the remainder of the serine residue undergoes an oxidative deamination to produce ammonia and the pyruvoyl prosthetic group on the alpha chain. During this reaction, the Ser that is part of the protease active site of the proenzyme becomes the pyruvoyl prosthetic group, which constitutes an essential element of the active site of the mature decarboxylase.</text>
</comment>
<evidence type="ECO:0000313" key="13">
    <source>
        <dbReference type="EMBL" id="GAA3898005.1"/>
    </source>
</evidence>